<dbReference type="Gene3D" id="1.10.10.10">
    <property type="entry name" value="Winged helix-like DNA-binding domain superfamily/Winged helix DNA-binding domain"/>
    <property type="match status" value="1"/>
</dbReference>
<dbReference type="PROSITE" id="PS51197">
    <property type="entry name" value="HTH_RRF2_2"/>
    <property type="match status" value="1"/>
</dbReference>
<evidence type="ECO:0000256" key="1">
    <source>
        <dbReference type="ARBA" id="ARBA00023125"/>
    </source>
</evidence>
<dbReference type="InterPro" id="IPR000944">
    <property type="entry name" value="Tscrpt_reg_Rrf2"/>
</dbReference>
<reference evidence="2" key="1">
    <citation type="journal article" date="2020" name="Int. J. Syst. Evol. Microbiol.">
        <title>Aquipluma nitroreducens gen. nov. sp. nov., a novel facultatively anaerobic bacterium isolated from a freshwater lake.</title>
        <authorList>
            <person name="Watanabe M."/>
            <person name="Kojima H."/>
            <person name="Fukui M."/>
        </authorList>
    </citation>
    <scope>NUCLEOTIDE SEQUENCE</scope>
    <source>
        <strain evidence="2">MeG22</strain>
    </source>
</reference>
<evidence type="ECO:0000313" key="2">
    <source>
        <dbReference type="EMBL" id="BBE19875.1"/>
    </source>
</evidence>
<dbReference type="PANTHER" id="PTHR33221">
    <property type="entry name" value="WINGED HELIX-TURN-HELIX TRANSCRIPTIONAL REGULATOR, RRF2 FAMILY"/>
    <property type="match status" value="1"/>
</dbReference>
<dbReference type="InterPro" id="IPR036388">
    <property type="entry name" value="WH-like_DNA-bd_sf"/>
</dbReference>
<dbReference type="Pfam" id="PF02082">
    <property type="entry name" value="Rrf2"/>
    <property type="match status" value="1"/>
</dbReference>
<protein>
    <submittedName>
        <fullName evidence="2">Transcriptional regulator of sulfate transport, Rrf2 family</fullName>
    </submittedName>
</protein>
<dbReference type="PANTHER" id="PTHR33221:SF5">
    <property type="entry name" value="HTH-TYPE TRANSCRIPTIONAL REGULATOR ISCR"/>
    <property type="match status" value="1"/>
</dbReference>
<dbReference type="PROSITE" id="PS01332">
    <property type="entry name" value="HTH_RRF2_1"/>
    <property type="match status" value="1"/>
</dbReference>
<dbReference type="InterPro" id="IPR030489">
    <property type="entry name" value="TR_Rrf2-type_CS"/>
</dbReference>
<dbReference type="Proteomes" id="UP001193389">
    <property type="component" value="Chromosome"/>
</dbReference>
<accession>A0A5K7SEF8</accession>
<dbReference type="AlphaFoldDB" id="A0A5K7SEF8"/>
<keyword evidence="1" id="KW-0238">DNA-binding</keyword>
<dbReference type="GO" id="GO:0003677">
    <property type="term" value="F:DNA binding"/>
    <property type="evidence" value="ECO:0007669"/>
    <property type="project" value="UniProtKB-KW"/>
</dbReference>
<proteinExistence type="predicted"/>
<dbReference type="SUPFAM" id="SSF46785">
    <property type="entry name" value="Winged helix' DNA-binding domain"/>
    <property type="match status" value="1"/>
</dbReference>
<dbReference type="InterPro" id="IPR036390">
    <property type="entry name" value="WH_DNA-bd_sf"/>
</dbReference>
<evidence type="ECO:0000313" key="3">
    <source>
        <dbReference type="Proteomes" id="UP001193389"/>
    </source>
</evidence>
<gene>
    <name evidence="2" type="ORF">AQPE_4063</name>
</gene>
<dbReference type="KEGG" id="anf:AQPE_4063"/>
<organism evidence="2 3">
    <name type="scientific">Aquipluma nitroreducens</name>
    <dbReference type="NCBI Taxonomy" id="2010828"/>
    <lineage>
        <taxon>Bacteria</taxon>
        <taxon>Pseudomonadati</taxon>
        <taxon>Bacteroidota</taxon>
        <taxon>Bacteroidia</taxon>
        <taxon>Marinilabiliales</taxon>
        <taxon>Prolixibacteraceae</taxon>
        <taxon>Aquipluma</taxon>
    </lineage>
</organism>
<dbReference type="EMBL" id="AP018694">
    <property type="protein sequence ID" value="BBE19875.1"/>
    <property type="molecule type" value="Genomic_DNA"/>
</dbReference>
<dbReference type="NCBIfam" id="TIGR00738">
    <property type="entry name" value="rrf2_super"/>
    <property type="match status" value="1"/>
</dbReference>
<keyword evidence="3" id="KW-1185">Reference proteome</keyword>
<sequence>MLTQKTRYSMLAMVRLAKEFGKGTLMINEIAESERIPKRFLESILLELKKNGYLSSKLGKNGGYFLIKNPKDVNLLEIVRLFEGSIALLKCTSEKYYEPCEHCKDEANCAVRGTFKDIREYTFNKLASTSLDMLTTGVKAL</sequence>
<dbReference type="GO" id="GO:0003700">
    <property type="term" value="F:DNA-binding transcription factor activity"/>
    <property type="evidence" value="ECO:0007669"/>
    <property type="project" value="TreeGrafter"/>
</dbReference>
<dbReference type="GO" id="GO:0005829">
    <property type="term" value="C:cytosol"/>
    <property type="evidence" value="ECO:0007669"/>
    <property type="project" value="TreeGrafter"/>
</dbReference>
<dbReference type="RefSeq" id="WP_318348084.1">
    <property type="nucleotide sequence ID" value="NZ_AP018694.1"/>
</dbReference>
<name>A0A5K7SEF8_9BACT</name>